<dbReference type="CDD" id="cd07067">
    <property type="entry name" value="HP_PGM_like"/>
    <property type="match status" value="1"/>
</dbReference>
<keyword evidence="3" id="KW-1133">Transmembrane helix</keyword>
<dbReference type="Gene3D" id="3.40.50.1240">
    <property type="entry name" value="Phosphoglycerate mutase-like"/>
    <property type="match status" value="1"/>
</dbReference>
<dbReference type="Proteomes" id="UP000290365">
    <property type="component" value="Chromosome"/>
</dbReference>
<evidence type="ECO:0000256" key="2">
    <source>
        <dbReference type="SAM" id="MobiDB-lite"/>
    </source>
</evidence>
<evidence type="ECO:0000313" key="4">
    <source>
        <dbReference type="EMBL" id="QBD78470.1"/>
    </source>
</evidence>
<evidence type="ECO:0000256" key="3">
    <source>
        <dbReference type="SAM" id="Phobius"/>
    </source>
</evidence>
<dbReference type="SMART" id="SM00855">
    <property type="entry name" value="PGAM"/>
    <property type="match status" value="1"/>
</dbReference>
<dbReference type="GO" id="GO:0005737">
    <property type="term" value="C:cytoplasm"/>
    <property type="evidence" value="ECO:0007669"/>
    <property type="project" value="TreeGrafter"/>
</dbReference>
<dbReference type="EMBL" id="CP035758">
    <property type="protein sequence ID" value="QBD78470.1"/>
    <property type="molecule type" value="Genomic_DNA"/>
</dbReference>
<gene>
    <name evidence="4" type="ORF">EPA93_21720</name>
</gene>
<reference evidence="4 5" key="1">
    <citation type="submission" date="2019-01" db="EMBL/GenBank/DDBJ databases">
        <title>Ktedonosporobacter rubrisoli SCAWS-G2.</title>
        <authorList>
            <person name="Huang Y."/>
            <person name="Yan B."/>
        </authorList>
    </citation>
    <scope>NUCLEOTIDE SEQUENCE [LARGE SCALE GENOMIC DNA]</scope>
    <source>
        <strain evidence="4 5">SCAWS-G2</strain>
    </source>
</reference>
<dbReference type="KEGG" id="kbs:EPA93_21720"/>
<sequence>MKPDRAMRNNIHILITVVGSWFHVLWIYWVVHVRFLRWRWGLWLRRTSIVESTHSRMKRTLLIIRHGQTTWNVEHRLPGQVSGVELNDTGKQQATRLAEALTVIPISALISSPLERARDTAAIVGKGRDLEIQFEPDLMDTDIGPWAGQTIEELNKNDPAWKAYVKDPTVAPEGVETFPQVQKRVVAAIERWCAQDSLGAYPAFVAHADVIKLLIAHYTGLEAGRAGTLMIDNASVSLVELDGENPPHVLAIGWSPHPGWLHPPKLPIAVPTPTNQNEEEAQKAGEQKT</sequence>
<protein>
    <submittedName>
        <fullName evidence="4">Histidine phosphatase family protein</fullName>
    </submittedName>
</protein>
<dbReference type="Pfam" id="PF00300">
    <property type="entry name" value="His_Phos_1"/>
    <property type="match status" value="1"/>
</dbReference>
<dbReference type="SUPFAM" id="SSF53254">
    <property type="entry name" value="Phosphoglycerate mutase-like"/>
    <property type="match status" value="1"/>
</dbReference>
<keyword evidence="3" id="KW-0812">Transmembrane</keyword>
<dbReference type="OrthoDB" id="9782128at2"/>
<evidence type="ECO:0000313" key="5">
    <source>
        <dbReference type="Proteomes" id="UP000290365"/>
    </source>
</evidence>
<feature type="transmembrane region" description="Helical" evidence="3">
    <location>
        <begin position="12"/>
        <end position="31"/>
    </location>
</feature>
<dbReference type="PROSITE" id="PS00175">
    <property type="entry name" value="PG_MUTASE"/>
    <property type="match status" value="1"/>
</dbReference>
<dbReference type="AlphaFoldDB" id="A0A4P6JT60"/>
<dbReference type="InterPro" id="IPR050275">
    <property type="entry name" value="PGM_Phosphatase"/>
</dbReference>
<dbReference type="InterPro" id="IPR013078">
    <property type="entry name" value="His_Pase_superF_clade-1"/>
</dbReference>
<organism evidence="4 5">
    <name type="scientific">Ktedonosporobacter rubrisoli</name>
    <dbReference type="NCBI Taxonomy" id="2509675"/>
    <lineage>
        <taxon>Bacteria</taxon>
        <taxon>Bacillati</taxon>
        <taxon>Chloroflexota</taxon>
        <taxon>Ktedonobacteria</taxon>
        <taxon>Ktedonobacterales</taxon>
        <taxon>Ktedonosporobacteraceae</taxon>
        <taxon>Ktedonosporobacter</taxon>
    </lineage>
</organism>
<feature type="binding site" evidence="1">
    <location>
        <begin position="65"/>
        <end position="72"/>
    </location>
    <ligand>
        <name>substrate</name>
    </ligand>
</feature>
<evidence type="ECO:0000256" key="1">
    <source>
        <dbReference type="PIRSR" id="PIRSR613078-2"/>
    </source>
</evidence>
<keyword evidence="3" id="KW-0472">Membrane</keyword>
<accession>A0A4P6JT60</accession>
<feature type="compositionally biased region" description="Basic and acidic residues" evidence="2">
    <location>
        <begin position="280"/>
        <end position="289"/>
    </location>
</feature>
<feature type="binding site" evidence="1">
    <location>
        <position position="116"/>
    </location>
    <ligand>
        <name>substrate</name>
    </ligand>
</feature>
<dbReference type="PANTHER" id="PTHR48100">
    <property type="entry name" value="BROAD-SPECIFICITY PHOSPHATASE YOR283W-RELATED"/>
    <property type="match status" value="1"/>
</dbReference>
<feature type="region of interest" description="Disordered" evidence="2">
    <location>
        <begin position="270"/>
        <end position="289"/>
    </location>
</feature>
<dbReference type="InterPro" id="IPR029033">
    <property type="entry name" value="His_PPase_superfam"/>
</dbReference>
<dbReference type="GO" id="GO:0016791">
    <property type="term" value="F:phosphatase activity"/>
    <property type="evidence" value="ECO:0007669"/>
    <property type="project" value="TreeGrafter"/>
</dbReference>
<name>A0A4P6JT60_KTERU</name>
<keyword evidence="5" id="KW-1185">Reference proteome</keyword>
<dbReference type="InterPro" id="IPR001345">
    <property type="entry name" value="PG/BPGM_mutase_AS"/>
</dbReference>
<proteinExistence type="predicted"/>
<dbReference type="PANTHER" id="PTHR48100:SF59">
    <property type="entry name" value="ADENOSYLCOBALAMIN_ALPHA-RIBAZOLE PHOSPHATASE"/>
    <property type="match status" value="1"/>
</dbReference>